<evidence type="ECO:0000256" key="5">
    <source>
        <dbReference type="ARBA" id="ARBA00022827"/>
    </source>
</evidence>
<keyword evidence="8" id="KW-0411">Iron-sulfur</keyword>
<dbReference type="Pfam" id="PF00111">
    <property type="entry name" value="Fer2"/>
    <property type="match status" value="1"/>
</dbReference>
<name>A0A4R1KNM1_9FLAO</name>
<dbReference type="InterPro" id="IPR017938">
    <property type="entry name" value="Riboflavin_synthase-like_b-brl"/>
</dbReference>
<evidence type="ECO:0000256" key="1">
    <source>
        <dbReference type="ARBA" id="ARBA00001974"/>
    </source>
</evidence>
<dbReference type="PROSITE" id="PS00197">
    <property type="entry name" value="2FE2S_FER_1"/>
    <property type="match status" value="1"/>
</dbReference>
<keyword evidence="6" id="KW-0560">Oxidoreductase</keyword>
<dbReference type="PANTHER" id="PTHR47354">
    <property type="entry name" value="NADH OXIDOREDUCTASE HCR"/>
    <property type="match status" value="1"/>
</dbReference>
<dbReference type="InterPro" id="IPR001433">
    <property type="entry name" value="OxRdtase_FAD/NAD-bd"/>
</dbReference>
<evidence type="ECO:0000256" key="2">
    <source>
        <dbReference type="ARBA" id="ARBA00022630"/>
    </source>
</evidence>
<dbReference type="PRINTS" id="PR00406">
    <property type="entry name" value="CYTB5RDTASE"/>
</dbReference>
<dbReference type="InterPro" id="IPR008333">
    <property type="entry name" value="Cbr1-like_FAD-bd_dom"/>
</dbReference>
<dbReference type="GO" id="GO:0050660">
    <property type="term" value="F:flavin adenine dinucleotide binding"/>
    <property type="evidence" value="ECO:0007669"/>
    <property type="project" value="TreeGrafter"/>
</dbReference>
<dbReference type="SUPFAM" id="SSF52343">
    <property type="entry name" value="Ferredoxin reductase-like, C-terminal NADP-linked domain"/>
    <property type="match status" value="1"/>
</dbReference>
<dbReference type="Gene3D" id="2.40.30.10">
    <property type="entry name" value="Translation factors"/>
    <property type="match status" value="1"/>
</dbReference>
<evidence type="ECO:0000313" key="11">
    <source>
        <dbReference type="EMBL" id="TCK65229.1"/>
    </source>
</evidence>
<keyword evidence="12" id="KW-1185">Reference proteome</keyword>
<keyword evidence="2" id="KW-0285">Flavoprotein</keyword>
<dbReference type="PANTHER" id="PTHR47354:SF8">
    <property type="entry name" value="1,2-PHENYLACETYL-COA EPOXIDASE, SUBUNIT E"/>
    <property type="match status" value="1"/>
</dbReference>
<dbReference type="PROSITE" id="PS51384">
    <property type="entry name" value="FAD_FR"/>
    <property type="match status" value="1"/>
</dbReference>
<reference evidence="11 12" key="1">
    <citation type="journal article" date="2015" name="Stand. Genomic Sci.">
        <title>Genomic Encyclopedia of Bacterial and Archaeal Type Strains, Phase III: the genomes of soil and plant-associated and newly described type strains.</title>
        <authorList>
            <person name="Whitman W.B."/>
            <person name="Woyke T."/>
            <person name="Klenk H.P."/>
            <person name="Zhou Y."/>
            <person name="Lilburn T.G."/>
            <person name="Beck B.J."/>
            <person name="De Vos P."/>
            <person name="Vandamme P."/>
            <person name="Eisen J.A."/>
            <person name="Garrity G."/>
            <person name="Hugenholtz P."/>
            <person name="Kyrpides N.C."/>
        </authorList>
    </citation>
    <scope>NUCLEOTIDE SEQUENCE [LARGE SCALE GENOMIC DNA]</scope>
    <source>
        <strain evidence="11 12">CECT 8445</strain>
    </source>
</reference>
<dbReference type="InterPro" id="IPR036010">
    <property type="entry name" value="2Fe-2S_ferredoxin-like_sf"/>
</dbReference>
<feature type="domain" description="FAD-binding FR-type" evidence="10">
    <location>
        <begin position="8"/>
        <end position="112"/>
    </location>
</feature>
<dbReference type="InterPro" id="IPR001709">
    <property type="entry name" value="Flavoprot_Pyr_Nucl_cyt_Rdtase"/>
</dbReference>
<evidence type="ECO:0000256" key="6">
    <source>
        <dbReference type="ARBA" id="ARBA00023002"/>
    </source>
</evidence>
<evidence type="ECO:0000256" key="7">
    <source>
        <dbReference type="ARBA" id="ARBA00023004"/>
    </source>
</evidence>
<feature type="domain" description="2Fe-2S ferredoxin-type" evidence="9">
    <location>
        <begin position="273"/>
        <end position="363"/>
    </location>
</feature>
<dbReference type="PROSITE" id="PS51085">
    <property type="entry name" value="2FE2S_FER_2"/>
    <property type="match status" value="1"/>
</dbReference>
<keyword evidence="4" id="KW-0479">Metal-binding</keyword>
<dbReference type="Gene3D" id="3.10.20.30">
    <property type="match status" value="1"/>
</dbReference>
<evidence type="ECO:0000256" key="8">
    <source>
        <dbReference type="ARBA" id="ARBA00023014"/>
    </source>
</evidence>
<dbReference type="InterPro" id="IPR006058">
    <property type="entry name" value="2Fe2S_fd_BS"/>
</dbReference>
<keyword evidence="5" id="KW-0274">FAD</keyword>
<dbReference type="GO" id="GO:0016491">
    <property type="term" value="F:oxidoreductase activity"/>
    <property type="evidence" value="ECO:0007669"/>
    <property type="project" value="UniProtKB-KW"/>
</dbReference>
<dbReference type="InterPro" id="IPR012675">
    <property type="entry name" value="Beta-grasp_dom_sf"/>
</dbReference>
<evidence type="ECO:0000259" key="10">
    <source>
        <dbReference type="PROSITE" id="PS51384"/>
    </source>
</evidence>
<comment type="cofactor">
    <cofactor evidence="1">
        <name>FAD</name>
        <dbReference type="ChEBI" id="CHEBI:57692"/>
    </cofactor>
</comment>
<dbReference type="EMBL" id="SMGI01000004">
    <property type="protein sequence ID" value="TCK65229.1"/>
    <property type="molecule type" value="Genomic_DNA"/>
</dbReference>
<evidence type="ECO:0000256" key="4">
    <source>
        <dbReference type="ARBA" id="ARBA00022723"/>
    </source>
</evidence>
<dbReference type="GO" id="GO:0051537">
    <property type="term" value="F:2 iron, 2 sulfur cluster binding"/>
    <property type="evidence" value="ECO:0007669"/>
    <property type="project" value="UniProtKB-KW"/>
</dbReference>
<organism evidence="11 12">
    <name type="scientific">Winogradskyella wandonensis</name>
    <dbReference type="NCBI Taxonomy" id="1442586"/>
    <lineage>
        <taxon>Bacteria</taxon>
        <taxon>Pseudomonadati</taxon>
        <taxon>Bacteroidota</taxon>
        <taxon>Flavobacteriia</taxon>
        <taxon>Flavobacteriales</taxon>
        <taxon>Flavobacteriaceae</taxon>
        <taxon>Winogradskyella</taxon>
    </lineage>
</organism>
<comment type="caution">
    <text evidence="11">The sequence shown here is derived from an EMBL/GenBank/DDBJ whole genome shotgun (WGS) entry which is preliminary data.</text>
</comment>
<dbReference type="Pfam" id="PF00175">
    <property type="entry name" value="NAD_binding_1"/>
    <property type="match status" value="1"/>
</dbReference>
<accession>A0A4R1KNM1</accession>
<dbReference type="Pfam" id="PF00970">
    <property type="entry name" value="FAD_binding_6"/>
    <property type="match status" value="1"/>
</dbReference>
<dbReference type="AlphaFoldDB" id="A0A4R1KNM1"/>
<dbReference type="Proteomes" id="UP000295714">
    <property type="component" value="Unassembled WGS sequence"/>
</dbReference>
<protein>
    <submittedName>
        <fullName evidence="11">Ring-1,2-phenylacetyl-CoA epoxidase subunit PaaE</fullName>
    </submittedName>
</protein>
<dbReference type="InterPro" id="IPR039261">
    <property type="entry name" value="FNR_nucleotide-bd"/>
</dbReference>
<dbReference type="InterPro" id="IPR017927">
    <property type="entry name" value="FAD-bd_FR_type"/>
</dbReference>
<dbReference type="SUPFAM" id="SSF63380">
    <property type="entry name" value="Riboflavin synthase domain-like"/>
    <property type="match status" value="1"/>
</dbReference>
<evidence type="ECO:0000313" key="12">
    <source>
        <dbReference type="Proteomes" id="UP000295714"/>
    </source>
</evidence>
<gene>
    <name evidence="11" type="ORF">DFQ05_2446</name>
</gene>
<dbReference type="SUPFAM" id="SSF54292">
    <property type="entry name" value="2Fe-2S ferredoxin-like"/>
    <property type="match status" value="1"/>
</dbReference>
<sequence>MLVRVGIMDFYIIRIKDIYKETDDTSVITFDIPDTLYSTFAFKQGQHLTLKADINGEDVRRSYSLCSCPSDNIWQVAVKQIPGGKFSTFVNEKLKSGDTLELMPPSGVFGVDIQPKKAKNYLFFAAGSGITPVLSMLKAHLRAEPNSTCKLFYVNKTAKSIIFKEELEQLRNTYFGRLEIYYFLTKERRDIELFNGRFDEEKMQILTKTFIDVPDTDDVFLCGPESMINFVSDYLINSGLSKDLIHFELFVKGLSEEDIKRAERLSKQNVEGTEVVIVDGGKEFLFTMTKEFDNILDAALNAGADLPFACKGGVCSTCKCEVKEGAVEMKINYALDEKEVSQNLVLSCQAVPTTDKVVVDFDV</sequence>
<evidence type="ECO:0000259" key="9">
    <source>
        <dbReference type="PROSITE" id="PS51085"/>
    </source>
</evidence>
<keyword evidence="3" id="KW-0001">2Fe-2S</keyword>
<keyword evidence="7" id="KW-0408">Iron</keyword>
<evidence type="ECO:0000256" key="3">
    <source>
        <dbReference type="ARBA" id="ARBA00022714"/>
    </source>
</evidence>
<dbReference type="InterPro" id="IPR001041">
    <property type="entry name" value="2Fe-2S_ferredoxin-type"/>
</dbReference>
<dbReference type="CDD" id="cd06214">
    <property type="entry name" value="PA_degradation_oxidoreductase_like"/>
    <property type="match status" value="1"/>
</dbReference>
<dbReference type="Gene3D" id="3.40.50.80">
    <property type="entry name" value="Nucleotide-binding domain of ferredoxin-NADP reductase (FNR) module"/>
    <property type="match status" value="1"/>
</dbReference>
<dbReference type="InterPro" id="IPR050415">
    <property type="entry name" value="MRET"/>
</dbReference>
<dbReference type="CDD" id="cd00207">
    <property type="entry name" value="fer2"/>
    <property type="match status" value="1"/>
</dbReference>
<dbReference type="GO" id="GO:0046872">
    <property type="term" value="F:metal ion binding"/>
    <property type="evidence" value="ECO:0007669"/>
    <property type="project" value="UniProtKB-KW"/>
</dbReference>
<dbReference type="PRINTS" id="PR00371">
    <property type="entry name" value="FPNCR"/>
</dbReference>
<proteinExistence type="predicted"/>